<feature type="region of interest" description="Disordered" evidence="3">
    <location>
        <begin position="362"/>
        <end position="445"/>
    </location>
</feature>
<feature type="compositionally biased region" description="Basic and acidic residues" evidence="3">
    <location>
        <begin position="422"/>
        <end position="436"/>
    </location>
</feature>
<dbReference type="PANTHER" id="PTHR31809:SF0">
    <property type="entry name" value="BUD13 HOMOLOG"/>
    <property type="match status" value="1"/>
</dbReference>
<gene>
    <name evidence="4" type="ORF">CSKR_107726</name>
</gene>
<dbReference type="InterPro" id="IPR051112">
    <property type="entry name" value="CWC26_splicing_factor"/>
</dbReference>
<evidence type="ECO:0000313" key="4">
    <source>
        <dbReference type="EMBL" id="KAG5448773.1"/>
    </source>
</evidence>
<dbReference type="AlphaFoldDB" id="A0A419QFV4"/>
<dbReference type="GO" id="GO:0070274">
    <property type="term" value="C:RES complex"/>
    <property type="evidence" value="ECO:0007669"/>
    <property type="project" value="TreeGrafter"/>
</dbReference>
<reference evidence="4 5" key="1">
    <citation type="journal article" date="2018" name="Biotechnol. Adv.">
        <title>Improved genomic resources and new bioinformatic workflow for the carcinogenic parasite Clonorchis sinensis: Biotechnological implications.</title>
        <authorList>
            <person name="Wang D."/>
            <person name="Korhonen P.K."/>
            <person name="Gasser R.B."/>
            <person name="Young N.D."/>
        </authorList>
    </citation>
    <scope>NUCLEOTIDE SEQUENCE [LARGE SCALE GENOMIC DNA]</scope>
    <source>
        <strain evidence="4">Cs-k2</strain>
    </source>
</reference>
<reference evidence="4 5" key="2">
    <citation type="journal article" date="2021" name="Genomics">
        <title>High-quality reference genome for Clonorchis sinensis.</title>
        <authorList>
            <person name="Young N.D."/>
            <person name="Stroehlein A.J."/>
            <person name="Kinkar L."/>
            <person name="Wang T."/>
            <person name="Sohn W.M."/>
            <person name="Chang B.C.H."/>
            <person name="Kaur P."/>
            <person name="Weisz D."/>
            <person name="Dudchenko O."/>
            <person name="Aiden E.L."/>
            <person name="Korhonen P.K."/>
            <person name="Gasser R.B."/>
        </authorList>
    </citation>
    <scope>NUCLEOTIDE SEQUENCE [LARGE SCALE GENOMIC DNA]</scope>
    <source>
        <strain evidence="4">Cs-k2</strain>
    </source>
</reference>
<organism evidence="4 5">
    <name type="scientific">Clonorchis sinensis</name>
    <name type="common">Chinese liver fluke</name>
    <dbReference type="NCBI Taxonomy" id="79923"/>
    <lineage>
        <taxon>Eukaryota</taxon>
        <taxon>Metazoa</taxon>
        <taxon>Spiralia</taxon>
        <taxon>Lophotrochozoa</taxon>
        <taxon>Platyhelminthes</taxon>
        <taxon>Trematoda</taxon>
        <taxon>Digenea</taxon>
        <taxon>Opisthorchiida</taxon>
        <taxon>Opisthorchiata</taxon>
        <taxon>Opisthorchiidae</taxon>
        <taxon>Clonorchis</taxon>
    </lineage>
</organism>
<protein>
    <recommendedName>
        <fullName evidence="2">BUD13 homolog</fullName>
    </recommendedName>
</protein>
<evidence type="ECO:0000313" key="5">
    <source>
        <dbReference type="Proteomes" id="UP000286415"/>
    </source>
</evidence>
<evidence type="ECO:0000256" key="3">
    <source>
        <dbReference type="SAM" id="MobiDB-lite"/>
    </source>
</evidence>
<feature type="compositionally biased region" description="Basic and acidic residues" evidence="3">
    <location>
        <begin position="282"/>
        <end position="295"/>
    </location>
</feature>
<dbReference type="GO" id="GO:0005684">
    <property type="term" value="C:U2-type spliceosomal complex"/>
    <property type="evidence" value="ECO:0007669"/>
    <property type="project" value="TreeGrafter"/>
</dbReference>
<name>A0A419QFV4_CLOSI</name>
<accession>A0A419QFV4</accession>
<evidence type="ECO:0000256" key="2">
    <source>
        <dbReference type="ARBA" id="ARBA00014454"/>
    </source>
</evidence>
<evidence type="ECO:0000256" key="1">
    <source>
        <dbReference type="ARBA" id="ARBA00011069"/>
    </source>
</evidence>
<dbReference type="InterPro" id="IPR018609">
    <property type="entry name" value="Bud13"/>
</dbReference>
<proteinExistence type="inferred from homology"/>
<dbReference type="STRING" id="79923.A0A419QFV4"/>
<dbReference type="PANTHER" id="PTHR31809">
    <property type="entry name" value="BUD13 HOMOLOG"/>
    <property type="match status" value="1"/>
</dbReference>
<keyword evidence="5" id="KW-1185">Reference proteome</keyword>
<dbReference type="GO" id="GO:0003723">
    <property type="term" value="F:RNA binding"/>
    <property type="evidence" value="ECO:0007669"/>
    <property type="project" value="TreeGrafter"/>
</dbReference>
<dbReference type="Pfam" id="PF09736">
    <property type="entry name" value="Bud13"/>
    <property type="match status" value="1"/>
</dbReference>
<dbReference type="InParanoid" id="A0A419QFV4"/>
<dbReference type="GO" id="GO:0000398">
    <property type="term" value="P:mRNA splicing, via spliceosome"/>
    <property type="evidence" value="ECO:0007669"/>
    <property type="project" value="TreeGrafter"/>
</dbReference>
<sequence length="445" mass="50870">MRSTNIALAVQGESLEFVENLTYLGSCISSDGNVWLLSQGLGFRTPTGLFCGPGHHCRPCTTVNCNSPTTSTVVLCRRLDSVACQQEVHSAPFVRFRWKELPFLSQEHLFFPCRSEHLIKTGYILFRNVTEHVKCFPWMETTSQSNPRTVSALNILFKTIADEFQSIRAVQCVSMSSSSISKDEYLKRYLEPKKGKHRRYNDVTVKYISLTGTNSNISLFVLTVLITSQLHNHEDYSSAAYGYRGDLPETLDAFYSEKADDLPFCSTTHEEAPTVVRKKAPQKTEAEKSKELATAKKQAELEARYDVWNRGIKTVQETYEKLKQQEYESSKPLARYADDEDLTKHLKSQIHAEDPMAQYFAKKEQKKKKKKKHKRSSSVSSGGEDSPERPRYQGPEPPPNRYGIAPGYRWDGVDRSNGFEQKIVDEMTRRRLDREAAQQWAMEDM</sequence>
<feature type="compositionally biased region" description="Basic residues" evidence="3">
    <location>
        <begin position="364"/>
        <end position="376"/>
    </location>
</feature>
<dbReference type="EMBL" id="NIRI02000042">
    <property type="protein sequence ID" value="KAG5448773.1"/>
    <property type="molecule type" value="Genomic_DNA"/>
</dbReference>
<comment type="caution">
    <text evidence="4">The sequence shown here is derived from an EMBL/GenBank/DDBJ whole genome shotgun (WGS) entry which is preliminary data.</text>
</comment>
<dbReference type="OrthoDB" id="6022at2759"/>
<feature type="region of interest" description="Disordered" evidence="3">
    <location>
        <begin position="273"/>
        <end position="295"/>
    </location>
</feature>
<dbReference type="Proteomes" id="UP000286415">
    <property type="component" value="Unassembled WGS sequence"/>
</dbReference>
<comment type="similarity">
    <text evidence="1">Belongs to the CWC26 family.</text>
</comment>